<name>H0UIF3_9BACT</name>
<dbReference type="GO" id="GO:0047661">
    <property type="term" value="F:amino-acid racemase activity"/>
    <property type="evidence" value="ECO:0007669"/>
    <property type="project" value="InterPro"/>
</dbReference>
<dbReference type="RefSeq" id="WP_008522449.1">
    <property type="nucleotide sequence ID" value="NZ_CM001376.1"/>
</dbReference>
<evidence type="ECO:0000313" key="2">
    <source>
        <dbReference type="EMBL" id="EHM12661.1"/>
    </source>
</evidence>
<dbReference type="Gene3D" id="3.40.50.12500">
    <property type="match status" value="1"/>
</dbReference>
<dbReference type="PANTHER" id="PTHR28047">
    <property type="entry name" value="PROTEIN DCG1"/>
    <property type="match status" value="1"/>
</dbReference>
<dbReference type="InterPro" id="IPR015942">
    <property type="entry name" value="Asp/Glu/hydantoin_racemase"/>
</dbReference>
<dbReference type="InterPro" id="IPR052186">
    <property type="entry name" value="Hydantoin_racemase-like"/>
</dbReference>
<dbReference type="EMBL" id="CM001376">
    <property type="protein sequence ID" value="EHM12661.1"/>
    <property type="molecule type" value="Genomic_DNA"/>
</dbReference>
<organism evidence="2 3">
    <name type="scientific">Jonquetella anthropi DSM 22815</name>
    <dbReference type="NCBI Taxonomy" id="885272"/>
    <lineage>
        <taxon>Bacteria</taxon>
        <taxon>Thermotogati</taxon>
        <taxon>Synergistota</taxon>
        <taxon>Synergistia</taxon>
        <taxon>Synergistales</taxon>
        <taxon>Dethiosulfovibrionaceae</taxon>
        <taxon>Jonquetella</taxon>
    </lineage>
</organism>
<protein>
    <submittedName>
        <fullName evidence="2">Hydantoin racemase</fullName>
    </submittedName>
</protein>
<dbReference type="Proteomes" id="UP000003806">
    <property type="component" value="Chromosome"/>
</dbReference>
<evidence type="ECO:0000313" key="3">
    <source>
        <dbReference type="Proteomes" id="UP000003806"/>
    </source>
</evidence>
<comment type="similarity">
    <text evidence="1">Belongs to the HyuE racemase family.</text>
</comment>
<dbReference type="OrthoDB" id="9791723at2"/>
<keyword evidence="3" id="KW-1185">Reference proteome</keyword>
<dbReference type="eggNOG" id="COG4126">
    <property type="taxonomic scope" value="Bacteria"/>
</dbReference>
<accession>H0UIF3</accession>
<dbReference type="Pfam" id="PF01177">
    <property type="entry name" value="Asp_Glu_race"/>
    <property type="match status" value="1"/>
</dbReference>
<dbReference type="AlphaFoldDB" id="H0UIF3"/>
<dbReference type="STRING" id="885272.JonanDRAFT_0236"/>
<sequence>MKILVANPNSSTIVTEVIARSAKRKIINPNTQIIPMNNSRGTENIDCGFADYQSSWSLIREILQKVEEEKVDAVVLAGFGNVGIFALKEALSIPVLSISETSQTIACLMGHKYTVLTAMKQNIPLQEDLVRLFRLEGKCASIRAIDINVEKCVTEKDKVLQRLKEEITKIVEEDGAEVVILSCGGLCGYDEELQKLVGLPVIDPVTVTVKMAEMMVETGLCHSKKRKFANPPQPLAEYF</sequence>
<dbReference type="PANTHER" id="PTHR28047:SF5">
    <property type="entry name" value="PROTEIN DCG1"/>
    <property type="match status" value="1"/>
</dbReference>
<gene>
    <name evidence="2" type="ORF">JonanDRAFT_0236</name>
</gene>
<dbReference type="InterPro" id="IPR053714">
    <property type="entry name" value="Iso_Racemase_Enz_sf"/>
</dbReference>
<dbReference type="HOGENOM" id="CLU_053002_0_0_0"/>
<proteinExistence type="inferred from homology"/>
<evidence type="ECO:0000256" key="1">
    <source>
        <dbReference type="ARBA" id="ARBA00038414"/>
    </source>
</evidence>
<reference evidence="2 3" key="1">
    <citation type="submission" date="2011-11" db="EMBL/GenBank/DDBJ databases">
        <title>The Noncontiguous Finished genome of Jonquetella anthropi DSM 22815.</title>
        <authorList>
            <consortium name="US DOE Joint Genome Institute (JGI-PGF)"/>
            <person name="Lucas S."/>
            <person name="Copeland A."/>
            <person name="Lapidus A."/>
            <person name="Glavina del Rio T."/>
            <person name="Dalin E."/>
            <person name="Tice H."/>
            <person name="Bruce D."/>
            <person name="Goodwin L."/>
            <person name="Pitluck S."/>
            <person name="Peters L."/>
            <person name="Mikhailova N."/>
            <person name="Held B."/>
            <person name="Kyrpides N."/>
            <person name="Mavromatis K."/>
            <person name="Ivanova N."/>
            <person name="Markowitz V."/>
            <person name="Cheng J.-F."/>
            <person name="Hugenholtz P."/>
            <person name="Woyke T."/>
            <person name="Wu D."/>
            <person name="Gronow S."/>
            <person name="Wellnitz S."/>
            <person name="Brambilla E."/>
            <person name="Klenk H.-P."/>
            <person name="Eisen J.A."/>
        </authorList>
    </citation>
    <scope>NUCLEOTIDE SEQUENCE [LARGE SCALE GENOMIC DNA]</scope>
    <source>
        <strain evidence="2 3">DSM 22815</strain>
    </source>
</reference>